<organism evidence="2 5">
    <name type="scientific">Cuniculiplasma divulgatum</name>
    <dbReference type="NCBI Taxonomy" id="1673428"/>
    <lineage>
        <taxon>Archaea</taxon>
        <taxon>Methanobacteriati</taxon>
        <taxon>Thermoplasmatota</taxon>
        <taxon>Thermoplasmata</taxon>
        <taxon>Thermoplasmatales</taxon>
        <taxon>Cuniculiplasmataceae</taxon>
        <taxon>Cuniculiplasma</taxon>
    </lineage>
</organism>
<sequence>METQKQMKWISDKAHSEIEFSARHMMISTVKGNFGNFEITAFGSDKTPESAKVIVTIDPSSISTRDNDRDNHLKSPDFFDAEKYKEIKFESTSISKKGESEYIIKGNLTIRDVTKEITFHGDLEGIIKDPYGKTRAGITVSGEIVREEFGLKWNMVIEAGKVMVGSKIKFTAHAEMILQE</sequence>
<reference evidence="4" key="3">
    <citation type="submission" date="2016-06" db="EMBL/GenBank/DDBJ databases">
        <authorList>
            <person name="Toshchakov V.S."/>
        </authorList>
    </citation>
    <scope>NUCLEOTIDE SEQUENCE [LARGE SCALE GENOMIC DNA]</scope>
    <source>
        <strain>PM4 (JCM 30641</strain>
        <strain evidence="4">\VKM B-2940)</strain>
    </source>
</reference>
<dbReference type="Proteomes" id="UP000187822">
    <property type="component" value="Chromosome I"/>
</dbReference>
<evidence type="ECO:0000313" key="2">
    <source>
        <dbReference type="EMBL" id="SIM85032.1"/>
    </source>
</evidence>
<dbReference type="Pfam" id="PF04264">
    <property type="entry name" value="YceI"/>
    <property type="match status" value="1"/>
</dbReference>
<keyword evidence="4" id="KW-1185">Reference proteome</keyword>
<name>A0A1N5WIB6_9ARCH</name>
<reference evidence="2 5" key="1">
    <citation type="submission" date="2016-04" db="EMBL/GenBank/DDBJ databases">
        <authorList>
            <person name="Evans L.H."/>
            <person name="Alamgir A."/>
            <person name="Owens N."/>
            <person name="Weber N.D."/>
            <person name="Virtaneva K."/>
            <person name="Barbian K."/>
            <person name="Babar A."/>
            <person name="Rosenke K."/>
        </authorList>
    </citation>
    <scope>NUCLEOTIDE SEQUENCE [LARGE SCALE GENOMIC DNA]</scope>
    <source>
        <strain evidence="2">S5</strain>
        <strain evidence="5">S5(T) (JCM 30642 \VKM B-2941)</strain>
    </source>
</reference>
<dbReference type="KEGG" id="cdiv:CPM_1790"/>
<protein>
    <recommendedName>
        <fullName evidence="1">Lipid/polyisoprenoid-binding YceI-like domain-containing protein</fullName>
    </recommendedName>
</protein>
<gene>
    <name evidence="3" type="ORF">CPM_1790</name>
    <name evidence="2" type="ORF">CSP5_1851</name>
</gene>
<accession>A0A1N5WIB6</accession>
<dbReference type="SMART" id="SM00867">
    <property type="entry name" value="YceI"/>
    <property type="match status" value="1"/>
</dbReference>
<dbReference type="InterPro" id="IPR007372">
    <property type="entry name" value="Lipid/polyisoprenoid-bd_YceI"/>
</dbReference>
<proteinExistence type="predicted"/>
<dbReference type="InterPro" id="IPR036761">
    <property type="entry name" value="TTHA0802/YceI-like_sf"/>
</dbReference>
<evidence type="ECO:0000313" key="3">
    <source>
        <dbReference type="EMBL" id="SJK85569.1"/>
    </source>
</evidence>
<dbReference type="AlphaFoldDB" id="A0A1N5WIB6"/>
<dbReference type="Gene3D" id="2.40.128.110">
    <property type="entry name" value="Lipid/polyisoprenoid-binding, YceI-like"/>
    <property type="match status" value="1"/>
</dbReference>
<dbReference type="SUPFAM" id="SSF101874">
    <property type="entry name" value="YceI-like"/>
    <property type="match status" value="1"/>
</dbReference>
<dbReference type="Proteomes" id="UP000195607">
    <property type="component" value="Chromosome I"/>
</dbReference>
<evidence type="ECO:0000313" key="5">
    <source>
        <dbReference type="Proteomes" id="UP000195607"/>
    </source>
</evidence>
<dbReference type="GeneID" id="41589088"/>
<dbReference type="EMBL" id="LT719092">
    <property type="protein sequence ID" value="SJK85569.1"/>
    <property type="molecule type" value="Genomic_DNA"/>
</dbReference>
<dbReference type="PANTHER" id="PTHR34406:SF1">
    <property type="entry name" value="PROTEIN YCEI"/>
    <property type="match status" value="1"/>
</dbReference>
<dbReference type="STRING" id="1673428.CPM_1790"/>
<feature type="domain" description="Lipid/polyisoprenoid-binding YceI-like" evidence="1">
    <location>
        <begin position="8"/>
        <end position="177"/>
    </location>
</feature>
<dbReference type="RefSeq" id="WP_083705385.1">
    <property type="nucleotide sequence ID" value="NZ_LT671858.1"/>
</dbReference>
<dbReference type="EMBL" id="LT671858">
    <property type="protein sequence ID" value="SIM85032.1"/>
    <property type="molecule type" value="Genomic_DNA"/>
</dbReference>
<dbReference type="PANTHER" id="PTHR34406">
    <property type="entry name" value="PROTEIN YCEI"/>
    <property type="match status" value="1"/>
</dbReference>
<reference evidence="3" key="2">
    <citation type="submission" date="2016-06" db="EMBL/GenBank/DDBJ databases">
        <authorList>
            <person name="Olsen C.W."/>
            <person name="Carey S."/>
            <person name="Hinshaw L."/>
            <person name="Karasin A.I."/>
        </authorList>
    </citation>
    <scope>NUCLEOTIDE SEQUENCE [LARGE SCALE GENOMIC DNA]</scope>
    <source>
        <strain evidence="3">PM4</strain>
    </source>
</reference>
<evidence type="ECO:0000313" key="4">
    <source>
        <dbReference type="Proteomes" id="UP000187822"/>
    </source>
</evidence>
<dbReference type="OrthoDB" id="55966at2157"/>
<evidence type="ECO:0000259" key="1">
    <source>
        <dbReference type="SMART" id="SM00867"/>
    </source>
</evidence>